<dbReference type="InterPro" id="IPR058248">
    <property type="entry name" value="Lxx211020-like"/>
</dbReference>
<dbReference type="Proteomes" id="UP000239434">
    <property type="component" value="Unassembled WGS sequence"/>
</dbReference>
<dbReference type="SUPFAM" id="SSF110087">
    <property type="entry name" value="DR1885-like metal-binding protein"/>
    <property type="match status" value="1"/>
</dbReference>
<reference evidence="3 4" key="1">
    <citation type="submission" date="2018-02" db="EMBL/GenBank/DDBJ databases">
        <title>The draft genome of Phyllobacterium sp. 1N-3.</title>
        <authorList>
            <person name="Liu L."/>
            <person name="Li L."/>
            <person name="Zhang X."/>
            <person name="Wang T."/>
            <person name="Liang L."/>
        </authorList>
    </citation>
    <scope>NUCLEOTIDE SEQUENCE [LARGE SCALE GENOMIC DNA]</scope>
    <source>
        <strain evidence="3 4">1N-3</strain>
    </source>
</reference>
<keyword evidence="1" id="KW-0732">Signal</keyword>
<sequence>MKNTTCAAFAATLLAFTAGAAHAHATLEKGEAKAGSAYKAVLRVPHGCDAKATTGVTIKLPEGFVSAQPMPKPGWKTEVVKGDYQKTYSVHGKEVRSGVVEIRWTNGNLPSDFYDEFVVVGRLADFDKDTTLYFPATQFCGADASVTWTEIPAEGQNPHDLEGPAPQLRVIAASAEEHAGHSHGGDDHTMHGGAEQTAVKAGPIEISGAFIRAMVPGAKVGGGYVTLANDGGEADRLVAVHSPAAKRVETHEMTMENDVMKMRPLKEGIELPAGGTVELKPGGMHLMFMDVAKPFREGDTVPVTLEFEKAGKVDVTFKVGAAGASSMEHHH</sequence>
<dbReference type="Pfam" id="PF04314">
    <property type="entry name" value="PCuAC"/>
    <property type="match status" value="1"/>
</dbReference>
<protein>
    <recommendedName>
        <fullName evidence="2">YncI copper-binding domain-containing protein</fullName>
    </recommendedName>
</protein>
<organism evidence="3 4">
    <name type="scientific">Phyllobacterium phragmitis</name>
    <dbReference type="NCBI Taxonomy" id="2670329"/>
    <lineage>
        <taxon>Bacteria</taxon>
        <taxon>Pseudomonadati</taxon>
        <taxon>Pseudomonadota</taxon>
        <taxon>Alphaproteobacteria</taxon>
        <taxon>Hyphomicrobiales</taxon>
        <taxon>Phyllobacteriaceae</taxon>
        <taxon>Phyllobacterium</taxon>
    </lineage>
</organism>
<feature type="chain" id="PRO_5015441715" description="YncI copper-binding domain-containing protein" evidence="1">
    <location>
        <begin position="24"/>
        <end position="331"/>
    </location>
</feature>
<evidence type="ECO:0000313" key="4">
    <source>
        <dbReference type="Proteomes" id="UP000239434"/>
    </source>
</evidence>
<dbReference type="PANTHER" id="PTHR36302:SF1">
    <property type="entry name" value="COPPER CHAPERONE PCU(A)C"/>
    <property type="match status" value="1"/>
</dbReference>
<dbReference type="InterPro" id="IPR012533">
    <property type="entry name" value="YcnI-copper_dom"/>
</dbReference>
<dbReference type="PIRSF" id="PIRSF037139">
    <property type="entry name" value="UCP037139"/>
    <property type="match status" value="1"/>
</dbReference>
<name>A0A2S9ISH4_9HYPH</name>
<dbReference type="InterPro" id="IPR021174">
    <property type="entry name" value="UCP037139"/>
</dbReference>
<keyword evidence="4" id="KW-1185">Reference proteome</keyword>
<feature type="signal peptide" evidence="1">
    <location>
        <begin position="1"/>
        <end position="23"/>
    </location>
</feature>
<dbReference type="PANTHER" id="PTHR36302">
    <property type="entry name" value="BLR7088 PROTEIN"/>
    <property type="match status" value="1"/>
</dbReference>
<dbReference type="InterPro" id="IPR036182">
    <property type="entry name" value="PCuAC_sf"/>
</dbReference>
<dbReference type="InterPro" id="IPR038507">
    <property type="entry name" value="YcnI-like_sf"/>
</dbReference>
<dbReference type="AlphaFoldDB" id="A0A2S9ISH4"/>
<dbReference type="Pfam" id="PF07987">
    <property type="entry name" value="DUF1775"/>
    <property type="match status" value="1"/>
</dbReference>
<dbReference type="InterPro" id="IPR007410">
    <property type="entry name" value="LpqE-like"/>
</dbReference>
<comment type="caution">
    <text evidence="3">The sequence shown here is derived from an EMBL/GenBank/DDBJ whole genome shotgun (WGS) entry which is preliminary data.</text>
</comment>
<dbReference type="Gene3D" id="2.60.40.1890">
    <property type="entry name" value="PCu(A)C copper chaperone"/>
    <property type="match status" value="1"/>
</dbReference>
<dbReference type="EMBL" id="PVBR01000007">
    <property type="protein sequence ID" value="PRD43483.1"/>
    <property type="molecule type" value="Genomic_DNA"/>
</dbReference>
<feature type="domain" description="YncI copper-binding" evidence="2">
    <location>
        <begin position="24"/>
        <end position="170"/>
    </location>
</feature>
<dbReference type="Gene3D" id="2.60.40.2230">
    <property type="entry name" value="Uncharacterised protein YcnI-like PF07987, DUF1775"/>
    <property type="match status" value="1"/>
</dbReference>
<evidence type="ECO:0000259" key="2">
    <source>
        <dbReference type="Pfam" id="PF07987"/>
    </source>
</evidence>
<gene>
    <name evidence="3" type="ORF">C5748_11970</name>
</gene>
<evidence type="ECO:0000313" key="3">
    <source>
        <dbReference type="EMBL" id="PRD43483.1"/>
    </source>
</evidence>
<proteinExistence type="predicted"/>
<dbReference type="CDD" id="cd08545">
    <property type="entry name" value="YcnI_like"/>
    <property type="match status" value="1"/>
</dbReference>
<dbReference type="RefSeq" id="WP_105742228.1">
    <property type="nucleotide sequence ID" value="NZ_PVBR01000007.1"/>
</dbReference>
<evidence type="ECO:0000256" key="1">
    <source>
        <dbReference type="SAM" id="SignalP"/>
    </source>
</evidence>
<accession>A0A2S9ISH4</accession>